<protein>
    <recommendedName>
        <fullName evidence="11">Ionotropic glutamate receptor C-terminal domain-containing protein</fullName>
    </recommendedName>
</protein>
<organism evidence="9 10">
    <name type="scientific">Callosobruchus maculatus</name>
    <name type="common">Southern cowpea weevil</name>
    <name type="synonym">Pulse bruchid</name>
    <dbReference type="NCBI Taxonomy" id="64391"/>
    <lineage>
        <taxon>Eukaryota</taxon>
        <taxon>Metazoa</taxon>
        <taxon>Ecdysozoa</taxon>
        <taxon>Arthropoda</taxon>
        <taxon>Hexapoda</taxon>
        <taxon>Insecta</taxon>
        <taxon>Pterygota</taxon>
        <taxon>Neoptera</taxon>
        <taxon>Endopterygota</taxon>
        <taxon>Coleoptera</taxon>
        <taxon>Polyphaga</taxon>
        <taxon>Cucujiformia</taxon>
        <taxon>Chrysomeloidea</taxon>
        <taxon>Chrysomelidae</taxon>
        <taxon>Bruchinae</taxon>
        <taxon>Bruchini</taxon>
        <taxon>Callosobruchus</taxon>
    </lineage>
</organism>
<reference evidence="9 10" key="1">
    <citation type="submission" date="2019-01" db="EMBL/GenBank/DDBJ databases">
        <authorList>
            <person name="Sayadi A."/>
        </authorList>
    </citation>
    <scope>NUCLEOTIDE SEQUENCE [LARGE SCALE GENOMIC DNA]</scope>
</reference>
<accession>A0A653DR03</accession>
<keyword evidence="4 8" id="KW-1133">Transmembrane helix</keyword>
<keyword evidence="3 8" id="KW-0812">Transmembrane</keyword>
<evidence type="ECO:0000256" key="4">
    <source>
        <dbReference type="ARBA" id="ARBA00022989"/>
    </source>
</evidence>
<dbReference type="OrthoDB" id="8182981at2759"/>
<keyword evidence="6" id="KW-0675">Receptor</keyword>
<dbReference type="PANTHER" id="PTHR42643">
    <property type="entry name" value="IONOTROPIC RECEPTOR 20A-RELATED"/>
    <property type="match status" value="1"/>
</dbReference>
<name>A0A653DR03_CALMS</name>
<feature type="transmembrane region" description="Helical" evidence="8">
    <location>
        <begin position="129"/>
        <end position="150"/>
    </location>
</feature>
<keyword evidence="2" id="KW-1003">Cell membrane</keyword>
<evidence type="ECO:0000256" key="1">
    <source>
        <dbReference type="ARBA" id="ARBA00004651"/>
    </source>
</evidence>
<dbReference type="InterPro" id="IPR052192">
    <property type="entry name" value="Insect_Ionotropic_Sensory_Rcpt"/>
</dbReference>
<dbReference type="PANTHER" id="PTHR42643:SF40">
    <property type="entry name" value="IONOTROPIC RECEPTOR 41A-RELATED"/>
    <property type="match status" value="1"/>
</dbReference>
<evidence type="ECO:0000256" key="6">
    <source>
        <dbReference type="ARBA" id="ARBA00023170"/>
    </source>
</evidence>
<dbReference type="AlphaFoldDB" id="A0A653DR03"/>
<evidence type="ECO:0008006" key="11">
    <source>
        <dbReference type="Google" id="ProtNLM"/>
    </source>
</evidence>
<evidence type="ECO:0000256" key="7">
    <source>
        <dbReference type="ARBA" id="ARBA00023180"/>
    </source>
</evidence>
<evidence type="ECO:0000256" key="3">
    <source>
        <dbReference type="ARBA" id="ARBA00022692"/>
    </source>
</evidence>
<dbReference type="EMBL" id="CAACVG010014024">
    <property type="protein sequence ID" value="VEN62649.1"/>
    <property type="molecule type" value="Genomic_DNA"/>
</dbReference>
<sequence>EEIVRRFRVHTEDELRELSLTHNFAFIFERLESRSFVIGPFIQADVMDNYHVMKNNFYSGMCCYMLRKSSAITPMLNDFILRVVESGLAYYWESEGTLLYMDTTVQQAMRYDQSQQTVQKLTFSNVEGAFAILCLGYLVSLLVLATELLLNQRQKQKKRFCS</sequence>
<evidence type="ECO:0000256" key="2">
    <source>
        <dbReference type="ARBA" id="ARBA00022475"/>
    </source>
</evidence>
<evidence type="ECO:0000256" key="8">
    <source>
        <dbReference type="SAM" id="Phobius"/>
    </source>
</evidence>
<proteinExistence type="predicted"/>
<dbReference type="Proteomes" id="UP000410492">
    <property type="component" value="Unassembled WGS sequence"/>
</dbReference>
<gene>
    <name evidence="9" type="ORF">CALMAC_LOCUS19703</name>
</gene>
<evidence type="ECO:0000313" key="9">
    <source>
        <dbReference type="EMBL" id="VEN62649.1"/>
    </source>
</evidence>
<dbReference type="GO" id="GO:0005886">
    <property type="term" value="C:plasma membrane"/>
    <property type="evidence" value="ECO:0007669"/>
    <property type="project" value="UniProtKB-SubCell"/>
</dbReference>
<evidence type="ECO:0000313" key="10">
    <source>
        <dbReference type="Proteomes" id="UP000410492"/>
    </source>
</evidence>
<keyword evidence="10" id="KW-1185">Reference proteome</keyword>
<comment type="subcellular location">
    <subcellularLocation>
        <location evidence="1">Cell membrane</location>
        <topology evidence="1">Multi-pass membrane protein</topology>
    </subcellularLocation>
</comment>
<evidence type="ECO:0000256" key="5">
    <source>
        <dbReference type="ARBA" id="ARBA00023136"/>
    </source>
</evidence>
<keyword evidence="5 8" id="KW-0472">Membrane</keyword>
<feature type="non-terminal residue" evidence="9">
    <location>
        <position position="1"/>
    </location>
</feature>
<keyword evidence="7" id="KW-0325">Glycoprotein</keyword>